<sequence length="181" mass="19379">MVDVLGHVAMGLLWAVPAWAFPGRRLSLAFVGVVLLTVMVPDIDLYLPGVVHHGPTHTVLFVGTVALLGGAVLAPLAGPTLRRWWRRDAGKVPSSSTVYLFVAGGLLLGGLSHLFIDMLSAGAGGNPPLEPLWPFVVRSISIDFIYYSAFVWNGGLLAAALAIHIALYLRETANTERSKRT</sequence>
<protein>
    <submittedName>
        <fullName evidence="2">Metal-dependent hydrolase</fullName>
    </submittedName>
</protein>
<dbReference type="GO" id="GO:0016787">
    <property type="term" value="F:hydrolase activity"/>
    <property type="evidence" value="ECO:0007669"/>
    <property type="project" value="UniProtKB-KW"/>
</dbReference>
<feature type="transmembrane region" description="Helical" evidence="1">
    <location>
        <begin position="28"/>
        <end position="47"/>
    </location>
</feature>
<feature type="transmembrane region" description="Helical" evidence="1">
    <location>
        <begin position="98"/>
        <end position="124"/>
    </location>
</feature>
<dbReference type="Proteomes" id="UP001596408">
    <property type="component" value="Unassembled WGS sequence"/>
</dbReference>
<evidence type="ECO:0000256" key="1">
    <source>
        <dbReference type="SAM" id="Phobius"/>
    </source>
</evidence>
<reference evidence="2 3" key="1">
    <citation type="journal article" date="2019" name="Int. J. Syst. Evol. Microbiol.">
        <title>The Global Catalogue of Microorganisms (GCM) 10K type strain sequencing project: providing services to taxonomists for standard genome sequencing and annotation.</title>
        <authorList>
            <consortium name="The Broad Institute Genomics Platform"/>
            <consortium name="The Broad Institute Genome Sequencing Center for Infectious Disease"/>
            <person name="Wu L."/>
            <person name="Ma J."/>
        </authorList>
    </citation>
    <scope>NUCLEOTIDE SEQUENCE [LARGE SCALE GENOMIC DNA]</scope>
    <source>
        <strain evidence="2 3">YIM 94188</strain>
    </source>
</reference>
<dbReference type="Pfam" id="PF04307">
    <property type="entry name" value="YdjM"/>
    <property type="match status" value="1"/>
</dbReference>
<gene>
    <name evidence="2" type="ORF">ACFQEV_07370</name>
</gene>
<dbReference type="EMBL" id="JBHSXH010000009">
    <property type="protein sequence ID" value="MFC6824813.1"/>
    <property type="molecule type" value="Genomic_DNA"/>
</dbReference>
<dbReference type="AlphaFoldDB" id="A0ABD5TW00"/>
<keyword evidence="3" id="KW-1185">Reference proteome</keyword>
<evidence type="ECO:0000313" key="2">
    <source>
        <dbReference type="EMBL" id="MFC6824813.1"/>
    </source>
</evidence>
<keyword evidence="1" id="KW-1133">Transmembrane helix</keyword>
<proteinExistence type="predicted"/>
<organism evidence="2 3">
    <name type="scientific">Halopelagius fulvigenes</name>
    <dbReference type="NCBI Taxonomy" id="1198324"/>
    <lineage>
        <taxon>Archaea</taxon>
        <taxon>Methanobacteriati</taxon>
        <taxon>Methanobacteriota</taxon>
        <taxon>Stenosarchaea group</taxon>
        <taxon>Halobacteria</taxon>
        <taxon>Halobacteriales</taxon>
        <taxon>Haloferacaceae</taxon>
    </lineage>
</organism>
<dbReference type="InterPro" id="IPR007404">
    <property type="entry name" value="YdjM-like"/>
</dbReference>
<feature type="transmembrane region" description="Helical" evidence="1">
    <location>
        <begin position="6"/>
        <end position="21"/>
    </location>
</feature>
<keyword evidence="2" id="KW-0378">Hydrolase</keyword>
<evidence type="ECO:0000313" key="3">
    <source>
        <dbReference type="Proteomes" id="UP001596408"/>
    </source>
</evidence>
<feature type="transmembrane region" description="Helical" evidence="1">
    <location>
        <begin position="144"/>
        <end position="169"/>
    </location>
</feature>
<keyword evidence="1" id="KW-0472">Membrane</keyword>
<accession>A0ABD5TW00</accession>
<feature type="transmembrane region" description="Helical" evidence="1">
    <location>
        <begin position="59"/>
        <end position="77"/>
    </location>
</feature>
<keyword evidence="1" id="KW-0812">Transmembrane</keyword>
<name>A0ABD5TW00_9EURY</name>
<dbReference type="RefSeq" id="WP_379694236.1">
    <property type="nucleotide sequence ID" value="NZ_JBHSXH010000009.1"/>
</dbReference>
<comment type="caution">
    <text evidence="2">The sequence shown here is derived from an EMBL/GenBank/DDBJ whole genome shotgun (WGS) entry which is preliminary data.</text>
</comment>